<feature type="region of interest" description="Disordered" evidence="3">
    <location>
        <begin position="279"/>
        <end position="389"/>
    </location>
</feature>
<reference evidence="5 6" key="2">
    <citation type="submission" date="2015-05" db="EMBL/GenBank/DDBJ databases">
        <authorList>
            <person name="Morales-Cruz A."/>
            <person name="Amrine K.C."/>
            <person name="Cantu D."/>
        </authorList>
    </citation>
    <scope>NUCLEOTIDE SEQUENCE [LARGE SCALE GENOMIC DNA]</scope>
    <source>
        <strain evidence="5">UCRPC4</strain>
    </source>
</reference>
<evidence type="ECO:0000256" key="2">
    <source>
        <dbReference type="ARBA" id="ARBA00023054"/>
    </source>
</evidence>
<feature type="domain" description="Nuclear speckle splicing regulatory protein 1 N-terminal" evidence="4">
    <location>
        <begin position="87"/>
        <end position="200"/>
    </location>
</feature>
<dbReference type="PANTHER" id="PTHR47845">
    <property type="entry name" value="NUCLEAR SPECKLE SPLICING REGULATORY PROTEIN 1 HOMOLOG"/>
    <property type="match status" value="1"/>
</dbReference>
<dbReference type="Pfam" id="PF09745">
    <property type="entry name" value="NSRP1_N"/>
    <property type="match status" value="1"/>
</dbReference>
<feature type="compositionally biased region" description="Basic and acidic residues" evidence="3">
    <location>
        <begin position="176"/>
        <end position="198"/>
    </location>
</feature>
<proteinExistence type="inferred from homology"/>
<dbReference type="EMBL" id="LCWF01000066">
    <property type="protein sequence ID" value="KKY23590.1"/>
    <property type="molecule type" value="Genomic_DNA"/>
</dbReference>
<evidence type="ECO:0000256" key="3">
    <source>
        <dbReference type="SAM" id="MobiDB-lite"/>
    </source>
</evidence>
<dbReference type="PANTHER" id="PTHR47845:SF1">
    <property type="entry name" value="NUCLEAR SPECKLE SPLICING REGULATORY PROTEIN 1 HOMOLOG"/>
    <property type="match status" value="1"/>
</dbReference>
<dbReference type="AlphaFoldDB" id="A0A0G2H4A0"/>
<comment type="similarity">
    <text evidence="1">Belongs to the NSRP1 family.</text>
</comment>
<evidence type="ECO:0000313" key="5">
    <source>
        <dbReference type="EMBL" id="KKY23590.1"/>
    </source>
</evidence>
<gene>
    <name evidence="5" type="ORF">UCRPC4_g02853</name>
</gene>
<feature type="compositionally biased region" description="Polar residues" evidence="3">
    <location>
        <begin position="41"/>
        <end position="65"/>
    </location>
</feature>
<evidence type="ECO:0000256" key="1">
    <source>
        <dbReference type="ARBA" id="ARBA00010126"/>
    </source>
</evidence>
<name>A0A0G2H4A0_PHACM</name>
<dbReference type="Proteomes" id="UP000053317">
    <property type="component" value="Unassembled WGS sequence"/>
</dbReference>
<dbReference type="InterPro" id="IPR053246">
    <property type="entry name" value="NS_splicing_regulatory_protein"/>
</dbReference>
<dbReference type="InterPro" id="IPR018612">
    <property type="entry name" value="NSRP1_N"/>
</dbReference>
<feature type="compositionally biased region" description="Basic and acidic residues" evidence="3">
    <location>
        <begin position="294"/>
        <end position="307"/>
    </location>
</feature>
<keyword evidence="6" id="KW-1185">Reference proteome</keyword>
<feature type="compositionally biased region" description="Basic and acidic residues" evidence="3">
    <location>
        <begin position="335"/>
        <end position="389"/>
    </location>
</feature>
<feature type="compositionally biased region" description="Basic and acidic residues" evidence="3">
    <location>
        <begin position="316"/>
        <end position="326"/>
    </location>
</feature>
<feature type="region of interest" description="Disordered" evidence="3">
    <location>
        <begin position="23"/>
        <end position="80"/>
    </location>
</feature>
<feature type="region of interest" description="Disordered" evidence="3">
    <location>
        <begin position="176"/>
        <end position="253"/>
    </location>
</feature>
<evidence type="ECO:0000259" key="4">
    <source>
        <dbReference type="Pfam" id="PF09745"/>
    </source>
</evidence>
<accession>A0A0G2H4A0</accession>
<dbReference type="OrthoDB" id="446635at2759"/>
<feature type="region of interest" description="Disordered" evidence="3">
    <location>
        <begin position="114"/>
        <end position="141"/>
    </location>
</feature>
<dbReference type="GO" id="GO:0000381">
    <property type="term" value="P:regulation of alternative mRNA splicing, via spliceosome"/>
    <property type="evidence" value="ECO:0007669"/>
    <property type="project" value="InterPro"/>
</dbReference>
<organism evidence="5 6">
    <name type="scientific">Phaeomoniella chlamydospora</name>
    <name type="common">Phaeoacremonium chlamydosporum</name>
    <dbReference type="NCBI Taxonomy" id="158046"/>
    <lineage>
        <taxon>Eukaryota</taxon>
        <taxon>Fungi</taxon>
        <taxon>Dikarya</taxon>
        <taxon>Ascomycota</taxon>
        <taxon>Pezizomycotina</taxon>
        <taxon>Eurotiomycetes</taxon>
        <taxon>Chaetothyriomycetidae</taxon>
        <taxon>Phaeomoniellales</taxon>
        <taxon>Phaeomoniellaceae</taxon>
        <taxon>Phaeomoniella</taxon>
    </lineage>
</organism>
<evidence type="ECO:0000313" key="6">
    <source>
        <dbReference type="Proteomes" id="UP000053317"/>
    </source>
</evidence>
<reference evidence="5 6" key="1">
    <citation type="submission" date="2015-05" db="EMBL/GenBank/DDBJ databases">
        <title>Distinctive expansion of gene families associated with plant cell wall degradation and secondary metabolism in the genomes of grapevine trunk pathogens.</title>
        <authorList>
            <person name="Lawrence D.P."/>
            <person name="Travadon R."/>
            <person name="Rolshausen P.E."/>
            <person name="Baumgartner K."/>
        </authorList>
    </citation>
    <scope>NUCLEOTIDE SEQUENCE [LARGE SCALE GENOMIC DNA]</scope>
    <source>
        <strain evidence="5">UCRPC4</strain>
    </source>
</reference>
<protein>
    <submittedName>
        <fullName evidence="5">Putative coiled-coil domain-containing protein 55</fullName>
    </submittedName>
</protein>
<keyword evidence="2" id="KW-0175">Coiled coil</keyword>
<comment type="caution">
    <text evidence="5">The sequence shown here is derived from an EMBL/GenBank/DDBJ whole genome shotgun (WGS) entry which is preliminary data.</text>
</comment>
<feature type="compositionally biased region" description="Basic and acidic residues" evidence="3">
    <location>
        <begin position="212"/>
        <end position="227"/>
    </location>
</feature>
<sequence length="389" mass="43651">MPALANGLNLGKPKPSLAERLAGQKRKKTLFDNDSDDEDSATIQTDAPSNLGELSTKSKKPTASSRAPAPTQPPKDYKNLSALHDAKKRAVEAERIDSSIYDYDNVYDTFSAASKPKQTSNVPSGPKYMTSLMNSAEVRKRDQLRAKEKMLQKEREAEGDEYADKEKFVTGAYKKQQEEMRRLEEEEAKREAEEEERRKKGGGMSGFYQNFLKREDQRHEEIQKAAEQRAAQGPSTGTNEETETEKTESQVAAELNAKGASIAVNDEGVVVDKRDLLSAGLNVAKKPKTASTSDADKAKTASHRQPEWSRSNAAKSARESQRERQTRMLAAQLEEMQRKQAEEEEMERKETETKVKSKVTDEKVMGAKERYLARKKEREEEAKRAKNGG</sequence>